<evidence type="ECO:0000313" key="1">
    <source>
        <dbReference type="EMBL" id="MFF3221726.1"/>
    </source>
</evidence>
<dbReference type="EMBL" id="JBIAPI010000001">
    <property type="protein sequence ID" value="MFF3221726.1"/>
    <property type="molecule type" value="Genomic_DNA"/>
</dbReference>
<dbReference type="Proteomes" id="UP001601948">
    <property type="component" value="Unassembled WGS sequence"/>
</dbReference>
<proteinExistence type="predicted"/>
<accession>A0ABW6QKI8</accession>
<name>A0ABW6QKI8_9NOCA</name>
<dbReference type="RefSeq" id="WP_387713009.1">
    <property type="nucleotide sequence ID" value="NZ_JBIAPI010000001.1"/>
</dbReference>
<evidence type="ECO:0000313" key="2">
    <source>
        <dbReference type="Proteomes" id="UP001601948"/>
    </source>
</evidence>
<keyword evidence="2" id="KW-1185">Reference proteome</keyword>
<gene>
    <name evidence="1" type="ORF">ACFYV7_02925</name>
</gene>
<sequence length="430" mass="44527">MADLPPLKYGKVVGRFLANVLDDGDVGDTPEFEPLTGSLTFTADAPKVLVPGAQLGPATYVQLPSHYECQLDEWGFITWRGRRGVRLVAPSAATNPSQWTWRVSFDLSYAGERVPMESFSFTVPEYVPGADPDKPDIGSTGLVDLTLVSPVPASAGNAVVMGPRGEGIKIDGQVGTYAQLPAAPGEGAQYVVKADGLLYVYHAAHGGWLPNGQGVVIRGQAGTTDWAGITGKPATFPPTIGDTATTAVAGNDARLTNPRTPTAHTHQANQISDSTALGRSVLTAATAAAVRTAIDTIASTDPRLTDARTPTPVGQIYDIAFKSHSGTRAAGPGNVMPEGLRIERKISVSSVTYRGETAGTGNLVVELKVNGTTAVTGSSATILPANQAGDTTVPLTWTFNPGDRVTVSITTLDAGAGKGLQASLKGVTVA</sequence>
<comment type="caution">
    <text evidence="1">The sequence shown here is derived from an EMBL/GenBank/DDBJ whole genome shotgun (WGS) entry which is preliminary data.</text>
</comment>
<evidence type="ECO:0008006" key="3">
    <source>
        <dbReference type="Google" id="ProtNLM"/>
    </source>
</evidence>
<reference evidence="1 2" key="1">
    <citation type="submission" date="2024-10" db="EMBL/GenBank/DDBJ databases">
        <title>The Natural Products Discovery Center: Release of the First 8490 Sequenced Strains for Exploring Actinobacteria Biosynthetic Diversity.</title>
        <authorList>
            <person name="Kalkreuter E."/>
            <person name="Kautsar S.A."/>
            <person name="Yang D."/>
            <person name="Bader C.D."/>
            <person name="Teijaro C.N."/>
            <person name="Fluegel L."/>
            <person name="Davis C.M."/>
            <person name="Simpson J.R."/>
            <person name="Lauterbach L."/>
            <person name="Steele A.D."/>
            <person name="Gui C."/>
            <person name="Meng S."/>
            <person name="Li G."/>
            <person name="Viehrig K."/>
            <person name="Ye F."/>
            <person name="Su P."/>
            <person name="Kiefer A.F."/>
            <person name="Nichols A."/>
            <person name="Cepeda A.J."/>
            <person name="Yan W."/>
            <person name="Fan B."/>
            <person name="Jiang Y."/>
            <person name="Adhikari A."/>
            <person name="Zheng C.-J."/>
            <person name="Schuster L."/>
            <person name="Cowan T.M."/>
            <person name="Smanski M.J."/>
            <person name="Chevrette M.G."/>
            <person name="De Carvalho L.P.S."/>
            <person name="Shen B."/>
        </authorList>
    </citation>
    <scope>NUCLEOTIDE SEQUENCE [LARGE SCALE GENOMIC DNA]</scope>
    <source>
        <strain evidence="1 2">NPDC003040</strain>
    </source>
</reference>
<organism evidence="1 2">
    <name type="scientific">Nocardia suismassiliense</name>
    <dbReference type="NCBI Taxonomy" id="2077092"/>
    <lineage>
        <taxon>Bacteria</taxon>
        <taxon>Bacillati</taxon>
        <taxon>Actinomycetota</taxon>
        <taxon>Actinomycetes</taxon>
        <taxon>Mycobacteriales</taxon>
        <taxon>Nocardiaceae</taxon>
        <taxon>Nocardia</taxon>
    </lineage>
</organism>
<protein>
    <recommendedName>
        <fullName evidence="3">Minor tail protein</fullName>
    </recommendedName>
</protein>